<keyword evidence="5 7" id="KW-0560">Oxidoreductase</keyword>
<accession>A0A1U7HUF1</accession>
<dbReference type="GO" id="GO:0004345">
    <property type="term" value="F:glucose-6-phosphate dehydrogenase activity"/>
    <property type="evidence" value="ECO:0007669"/>
    <property type="project" value="UniProtKB-UniRule"/>
</dbReference>
<dbReference type="Gene3D" id="3.40.50.720">
    <property type="entry name" value="NAD(P)-binding Rossmann-like Domain"/>
    <property type="match status" value="1"/>
</dbReference>
<evidence type="ECO:0000256" key="3">
    <source>
        <dbReference type="ARBA" id="ARBA00022526"/>
    </source>
</evidence>
<dbReference type="GO" id="GO:0005829">
    <property type="term" value="C:cytosol"/>
    <property type="evidence" value="ECO:0007669"/>
    <property type="project" value="TreeGrafter"/>
</dbReference>
<dbReference type="GO" id="GO:0050661">
    <property type="term" value="F:NADP binding"/>
    <property type="evidence" value="ECO:0007669"/>
    <property type="project" value="UniProtKB-UniRule"/>
</dbReference>
<evidence type="ECO:0000313" key="10">
    <source>
        <dbReference type="EMBL" id="OKH27207.1"/>
    </source>
</evidence>
<dbReference type="SUPFAM" id="SSF51735">
    <property type="entry name" value="NAD(P)-binding Rossmann-fold domains"/>
    <property type="match status" value="1"/>
</dbReference>
<dbReference type="GO" id="GO:0006006">
    <property type="term" value="P:glucose metabolic process"/>
    <property type="evidence" value="ECO:0007669"/>
    <property type="project" value="UniProtKB-KW"/>
</dbReference>
<dbReference type="InterPro" id="IPR001282">
    <property type="entry name" value="G6P_DH"/>
</dbReference>
<dbReference type="Pfam" id="PF02781">
    <property type="entry name" value="G6PD_C"/>
    <property type="match status" value="1"/>
</dbReference>
<feature type="active site" description="Proton acceptor" evidence="7">
    <location>
        <position position="230"/>
    </location>
</feature>
<dbReference type="AlphaFoldDB" id="A0A1U7HUF1"/>
<dbReference type="PANTHER" id="PTHR23429">
    <property type="entry name" value="GLUCOSE-6-PHOSPHATE 1-DEHYDROGENASE G6PD"/>
    <property type="match status" value="1"/>
</dbReference>
<dbReference type="GO" id="GO:0009051">
    <property type="term" value="P:pentose-phosphate shunt, oxidative branch"/>
    <property type="evidence" value="ECO:0007669"/>
    <property type="project" value="TreeGrafter"/>
</dbReference>
<name>A0A1U7HUF1_9CHRO</name>
<feature type="binding site" evidence="7">
    <location>
        <position position="172"/>
    </location>
    <ligand>
        <name>substrate</name>
    </ligand>
</feature>
<comment type="function">
    <text evidence="7">Catalyzes the oxidation of glucose 6-phosphate to 6-phosphogluconolactone.</text>
</comment>
<feature type="binding site" evidence="7">
    <location>
        <position position="138"/>
    </location>
    <ligand>
        <name>NADP(+)</name>
        <dbReference type="ChEBI" id="CHEBI:58349"/>
    </ligand>
</feature>
<organism evidence="10 11">
    <name type="scientific">Chroogloeocystis siderophila 5.2 s.c.1</name>
    <dbReference type="NCBI Taxonomy" id="247279"/>
    <lineage>
        <taxon>Bacteria</taxon>
        <taxon>Bacillati</taxon>
        <taxon>Cyanobacteriota</taxon>
        <taxon>Cyanophyceae</taxon>
        <taxon>Oscillatoriophycideae</taxon>
        <taxon>Chroococcales</taxon>
        <taxon>Chroococcaceae</taxon>
        <taxon>Chroogloeocystis</taxon>
    </lineage>
</organism>
<comment type="caution">
    <text evidence="10">The sequence shown here is derived from an EMBL/GenBank/DDBJ whole genome shotgun (WGS) entry which is preliminary data.</text>
</comment>
<dbReference type="STRING" id="247279.NIES1031_10760"/>
<comment type="catalytic activity">
    <reaction evidence="7">
        <text>D-glucose 6-phosphate + NADP(+) = 6-phospho-D-glucono-1,5-lactone + NADPH + H(+)</text>
        <dbReference type="Rhea" id="RHEA:15841"/>
        <dbReference type="ChEBI" id="CHEBI:15378"/>
        <dbReference type="ChEBI" id="CHEBI:57783"/>
        <dbReference type="ChEBI" id="CHEBI:57955"/>
        <dbReference type="ChEBI" id="CHEBI:58349"/>
        <dbReference type="ChEBI" id="CHEBI:61548"/>
        <dbReference type="EC" id="1.1.1.49"/>
    </reaction>
</comment>
<sequence length="458" mass="51639">MVATPSDALVLFGITGDLAYKKIFPALQAMIQQGHLDIPVIGVARRDWSIEQLQSHIHSSLEEREGVDEAAFKKLCSLLCYISGDYGDRATYEKLCHVLENSKSPLFYLAIPPSLFSTVVAGLKQVNCSQNGRVIVEKPFGRDLASARHLNQILHTLFSEEQIFRIDHYLGKEPVQNLLYMRFANSLLEPIWNRTHVSSIQITMAETLDIQGRGKFYEETGAIRDVIQNHLLQVLACLIMEPPLTEDSDAIRKEKARILKAIRPIDPFDVVRGQYRGYRQETDVAPDSKVETFAAIKLELETWRWAGVPIYLRAGKCLPISATEVLLRLKRPPQDVFGERAFGLANYFYFRLSPNMLTAIGVRSKAPGEGMVGNEVGLVAQVEPASEMQPYERLLGDAIKGEPMLFAHQEEIEAQWRIVEPILTRKSPVYEYEPGTWGPPLADRLTPLDGGWHFPLLD</sequence>
<feature type="domain" description="Glucose-6-phosphate dehydrogenase C-terminal" evidence="9">
    <location>
        <begin position="180"/>
        <end position="449"/>
    </location>
</feature>
<dbReference type="NCBIfam" id="NF009492">
    <property type="entry name" value="PRK12853.1-3"/>
    <property type="match status" value="1"/>
</dbReference>
<gene>
    <name evidence="7" type="primary">zwf</name>
    <name evidence="10" type="ORF">NIES1031_10760</name>
</gene>
<dbReference type="InterPro" id="IPR019796">
    <property type="entry name" value="G6P_DH_AS"/>
</dbReference>
<dbReference type="NCBIfam" id="TIGR00871">
    <property type="entry name" value="zwf"/>
    <property type="match status" value="1"/>
</dbReference>
<evidence type="ECO:0000256" key="1">
    <source>
        <dbReference type="ARBA" id="ARBA00004937"/>
    </source>
</evidence>
<feature type="binding site" evidence="7">
    <location>
        <position position="225"/>
    </location>
    <ligand>
        <name>substrate</name>
    </ligand>
</feature>
<dbReference type="Pfam" id="PF00479">
    <property type="entry name" value="G6PD_N"/>
    <property type="match status" value="1"/>
</dbReference>
<dbReference type="InterPro" id="IPR022674">
    <property type="entry name" value="G6P_DH_NAD-bd"/>
</dbReference>
<comment type="pathway">
    <text evidence="1 7">Carbohydrate degradation; pentose phosphate pathway; D-ribulose 5-phosphate from D-glucose 6-phosphate (oxidative stage): step 1/3.</text>
</comment>
<feature type="domain" description="Glucose-6-phosphate dehydrogenase NAD-binding" evidence="8">
    <location>
        <begin position="10"/>
        <end position="177"/>
    </location>
</feature>
<dbReference type="Proteomes" id="UP000185984">
    <property type="component" value="Unassembled WGS sequence"/>
</dbReference>
<dbReference type="PIRSF" id="PIRSF000110">
    <property type="entry name" value="G6PD"/>
    <property type="match status" value="1"/>
</dbReference>
<dbReference type="EC" id="1.1.1.49" evidence="7"/>
<keyword evidence="3 7" id="KW-0313">Glucose metabolism</keyword>
<evidence type="ECO:0000256" key="5">
    <source>
        <dbReference type="ARBA" id="ARBA00023002"/>
    </source>
</evidence>
<comment type="similarity">
    <text evidence="2 7">Belongs to the glucose-6-phosphate dehydrogenase family.</text>
</comment>
<evidence type="ECO:0000256" key="6">
    <source>
        <dbReference type="ARBA" id="ARBA00023277"/>
    </source>
</evidence>
<dbReference type="EMBL" id="MRCC01000007">
    <property type="protein sequence ID" value="OKH27207.1"/>
    <property type="molecule type" value="Genomic_DNA"/>
</dbReference>
<evidence type="ECO:0000259" key="9">
    <source>
        <dbReference type="Pfam" id="PF02781"/>
    </source>
</evidence>
<comment type="caution">
    <text evidence="7">Lacks conserved residue(s) required for the propagation of feature annotation.</text>
</comment>
<dbReference type="PRINTS" id="PR00079">
    <property type="entry name" value="G6PDHDRGNASE"/>
</dbReference>
<evidence type="ECO:0000259" key="8">
    <source>
        <dbReference type="Pfam" id="PF00479"/>
    </source>
</evidence>
<dbReference type="OrthoDB" id="9802739at2"/>
<dbReference type="InterPro" id="IPR036291">
    <property type="entry name" value="NAD(P)-bd_dom_sf"/>
</dbReference>
<dbReference type="PANTHER" id="PTHR23429:SF0">
    <property type="entry name" value="GLUCOSE-6-PHOSPHATE 1-DEHYDROGENASE"/>
    <property type="match status" value="1"/>
</dbReference>
<evidence type="ECO:0000256" key="4">
    <source>
        <dbReference type="ARBA" id="ARBA00022857"/>
    </source>
</evidence>
<dbReference type="PROSITE" id="PS00069">
    <property type="entry name" value="G6P_DEHYDROGENASE"/>
    <property type="match status" value="1"/>
</dbReference>
<keyword evidence="4 7" id="KW-0521">NADP</keyword>
<evidence type="ECO:0000313" key="11">
    <source>
        <dbReference type="Proteomes" id="UP000185984"/>
    </source>
</evidence>
<feature type="binding site" evidence="7">
    <location>
        <position position="168"/>
    </location>
    <ligand>
        <name>substrate</name>
    </ligand>
</feature>
<dbReference type="SUPFAM" id="SSF55347">
    <property type="entry name" value="Glyceraldehyde-3-phosphate dehydrogenase-like, C-terminal domain"/>
    <property type="match status" value="1"/>
</dbReference>
<feature type="binding site" evidence="7">
    <location>
        <position position="316"/>
    </location>
    <ligand>
        <name>substrate</name>
    </ligand>
</feature>
<reference evidence="10 11" key="1">
    <citation type="submission" date="2016-11" db="EMBL/GenBank/DDBJ databases">
        <title>Draft Genome Sequences of Nine Cyanobacterial Strains from Diverse Habitats.</title>
        <authorList>
            <person name="Zhu T."/>
            <person name="Hou S."/>
            <person name="Lu X."/>
            <person name="Hess W.R."/>
        </authorList>
    </citation>
    <scope>NUCLEOTIDE SEQUENCE [LARGE SCALE GENOMIC DNA]</scope>
    <source>
        <strain evidence="10 11">5.2 s.c.1</strain>
    </source>
</reference>
<evidence type="ECO:0000256" key="7">
    <source>
        <dbReference type="HAMAP-Rule" id="MF_00966"/>
    </source>
</evidence>
<evidence type="ECO:0000256" key="2">
    <source>
        <dbReference type="ARBA" id="ARBA00009975"/>
    </source>
</evidence>
<proteinExistence type="inferred from homology"/>
<dbReference type="UniPathway" id="UPA00115">
    <property type="reaction ID" value="UER00408"/>
</dbReference>
<keyword evidence="6 7" id="KW-0119">Carbohydrate metabolism</keyword>
<keyword evidence="11" id="KW-1185">Reference proteome</keyword>
<feature type="binding site" evidence="7">
    <location>
        <position position="206"/>
    </location>
    <ligand>
        <name>substrate</name>
    </ligand>
</feature>
<feature type="binding site" evidence="7">
    <location>
        <position position="45"/>
    </location>
    <ligand>
        <name>NADP(+)</name>
        <dbReference type="ChEBI" id="CHEBI:58349"/>
    </ligand>
</feature>
<dbReference type="Gene3D" id="3.30.360.10">
    <property type="entry name" value="Dihydrodipicolinate Reductase, domain 2"/>
    <property type="match status" value="1"/>
</dbReference>
<protein>
    <recommendedName>
        <fullName evidence="7">Glucose-6-phosphate 1-dehydrogenase</fullName>
        <shortName evidence="7">G6PD</shortName>
        <ecNumber evidence="7">1.1.1.49</ecNumber>
    </recommendedName>
</protein>
<dbReference type="InterPro" id="IPR022675">
    <property type="entry name" value="G6P_DH_C"/>
</dbReference>
<dbReference type="HAMAP" id="MF_00966">
    <property type="entry name" value="G6PD"/>
    <property type="match status" value="1"/>
</dbReference>